<dbReference type="InterPro" id="IPR013211">
    <property type="entry name" value="LVIVD"/>
</dbReference>
<evidence type="ECO:0008006" key="4">
    <source>
        <dbReference type="Google" id="ProtNLM"/>
    </source>
</evidence>
<dbReference type="Proteomes" id="UP000466535">
    <property type="component" value="Unassembled WGS sequence"/>
</dbReference>
<evidence type="ECO:0000256" key="1">
    <source>
        <dbReference type="SAM" id="MobiDB-lite"/>
    </source>
</evidence>
<evidence type="ECO:0000313" key="2">
    <source>
        <dbReference type="EMBL" id="MXR51257.1"/>
    </source>
</evidence>
<sequence length="461" mass="49151">MNRRRFLTASAGFVAGGVAAGVTAGQTDGQPDPFEPAGSVDISGATDATVQGEFAYVAVGTGFAVVDVSTPDAPTVVAERRSIPNPTGKPFVGALDCWSWEDRFVIGGPGNPNANAAHGFALYDITDPTDPRQLSFYETNHYIHNLYVDDGIVYLTGSGDPENPLVMVDISGADPREVGRWSLTEYDSGYANVSVASRSLHDVTVRDGIAYVPCWDAGTWIVDVSDPANPSTLAQISPYDRSELQAFTRTQAIRESIRPPGNAHYTMVDDDGTLLAVGQEGWALGETGGPGGVDLYDVSTTTEPEHLARIDAPPSEDQSRSGTFTTAHNLDFGGDRLYTSWYYGGVKVHDISDPSAPREIAHWRDDTEASFWTAEAGEDVFIATSADVSQILGTNPPSVREALYVFPSLRDTERVRPEDSETTRSEENARDPSDGSGPGFGVVAAVGGAVGGYCLRRRGGD</sequence>
<comment type="caution">
    <text evidence="2">The sequence shown here is derived from an EMBL/GenBank/DDBJ whole genome shotgun (WGS) entry which is preliminary data.</text>
</comment>
<dbReference type="Pfam" id="PF08309">
    <property type="entry name" value="LVIVD"/>
    <property type="match status" value="2"/>
</dbReference>
<proteinExistence type="predicted"/>
<protein>
    <recommendedName>
        <fullName evidence="4">LVIVD repeat-containing protein</fullName>
    </recommendedName>
</protein>
<dbReference type="OrthoDB" id="134269at2157"/>
<dbReference type="AlphaFoldDB" id="A0A6B0T293"/>
<dbReference type="RefSeq" id="WP_159763400.1">
    <property type="nucleotide sequence ID" value="NZ_WUUT01000002.1"/>
</dbReference>
<feature type="compositionally biased region" description="Basic and acidic residues" evidence="1">
    <location>
        <begin position="411"/>
        <end position="433"/>
    </location>
</feature>
<name>A0A6B0T293_9EURY</name>
<gene>
    <name evidence="2" type="ORF">GRX03_06520</name>
</gene>
<reference evidence="2 3" key="1">
    <citation type="submission" date="2019-12" db="EMBL/GenBank/DDBJ databases">
        <title>Isolation and characterization of three novel carbon monoxide-oxidizing members of Halobacteria from salione crusts and soils.</title>
        <authorList>
            <person name="Myers M.R."/>
            <person name="King G.M."/>
        </authorList>
    </citation>
    <scope>NUCLEOTIDE SEQUENCE [LARGE SCALE GENOMIC DNA]</scope>
    <source>
        <strain evidence="2 3">WSH3</strain>
    </source>
</reference>
<keyword evidence="3" id="KW-1185">Reference proteome</keyword>
<feature type="region of interest" description="Disordered" evidence="1">
    <location>
        <begin position="411"/>
        <end position="441"/>
    </location>
</feature>
<accession>A0A6B0T293</accession>
<dbReference type="EMBL" id="WUUT01000002">
    <property type="protein sequence ID" value="MXR51257.1"/>
    <property type="molecule type" value="Genomic_DNA"/>
</dbReference>
<evidence type="ECO:0000313" key="3">
    <source>
        <dbReference type="Proteomes" id="UP000466535"/>
    </source>
</evidence>
<dbReference type="SUPFAM" id="SSF101908">
    <property type="entry name" value="Putative isomerase YbhE"/>
    <property type="match status" value="1"/>
</dbReference>
<organism evidence="2 3">
    <name type="scientific">Halovenus carboxidivorans</name>
    <dbReference type="NCBI Taxonomy" id="2692199"/>
    <lineage>
        <taxon>Archaea</taxon>
        <taxon>Methanobacteriati</taxon>
        <taxon>Methanobacteriota</taxon>
        <taxon>Stenosarchaea group</taxon>
        <taxon>Halobacteria</taxon>
        <taxon>Halobacteriales</taxon>
        <taxon>Haloarculaceae</taxon>
        <taxon>Halovenus</taxon>
    </lineage>
</organism>